<evidence type="ECO:0000259" key="1">
    <source>
        <dbReference type="Pfam" id="PF26355"/>
    </source>
</evidence>
<organism evidence="2 3">
    <name type="scientific">Roseofilum acuticapitatum BLCC-M154</name>
    <dbReference type="NCBI Taxonomy" id="3022444"/>
    <lineage>
        <taxon>Bacteria</taxon>
        <taxon>Bacillati</taxon>
        <taxon>Cyanobacteriota</taxon>
        <taxon>Cyanophyceae</taxon>
        <taxon>Desertifilales</taxon>
        <taxon>Desertifilaceae</taxon>
        <taxon>Roseofilum</taxon>
        <taxon>Roseofilum acuticapitatum</taxon>
    </lineage>
</organism>
<feature type="domain" description="vWA-MoxR associated protein N-terminal HTH" evidence="1">
    <location>
        <begin position="1"/>
        <end position="82"/>
    </location>
</feature>
<accession>A0ABT7AUY9</accession>
<sequence>MTVDEALAIAETLLDGEGLNDVQQFIFRQCWQGRCSYPQIAEASNYDDVYIKSVAAKLWKQLSEVLDEKVKKSNLQAVFKRYLRRNAITLHRTQEIEVNLKGANLSGATLNLANLSSEAVLHAKALDSELLPEHPPETNSHPEAPKYLWNGWHFDCEAQLKIAEALDRANVLFFPNAKARLTTSDGRENKDAHFLVFHQGKWGILEVVSLEKRAKTEETDNPFKPNGISLIHCCDYNECNEEGDRVVQEFLELLIQNDRL</sequence>
<keyword evidence="3" id="KW-1185">Reference proteome</keyword>
<comment type="caution">
    <text evidence="2">The sequence shown here is derived from an EMBL/GenBank/DDBJ whole genome shotgun (WGS) entry which is preliminary data.</text>
</comment>
<dbReference type="InterPro" id="IPR058651">
    <property type="entry name" value="HTH_VMAP-M9"/>
</dbReference>
<dbReference type="RefSeq" id="WP_283754486.1">
    <property type="nucleotide sequence ID" value="NZ_JAQOSP010000100.1"/>
</dbReference>
<dbReference type="Proteomes" id="UP001235303">
    <property type="component" value="Unassembled WGS sequence"/>
</dbReference>
<proteinExistence type="predicted"/>
<evidence type="ECO:0000313" key="2">
    <source>
        <dbReference type="EMBL" id="MDJ1170728.1"/>
    </source>
</evidence>
<protein>
    <recommendedName>
        <fullName evidence="1">vWA-MoxR associated protein N-terminal HTH domain-containing protein</fullName>
    </recommendedName>
</protein>
<reference evidence="2 3" key="1">
    <citation type="submission" date="2023-01" db="EMBL/GenBank/DDBJ databases">
        <title>Novel diversity within Roseofilum (Cyanobacteria; Desertifilaceae) from marine benthic mats with descriptions of four novel species.</title>
        <authorList>
            <person name="Wang Y."/>
            <person name="Berthold D.E."/>
            <person name="Hu J."/>
            <person name="Lefler F.W."/>
            <person name="Laughinghouse H.D. IV."/>
        </authorList>
    </citation>
    <scope>NUCLEOTIDE SEQUENCE [LARGE SCALE GENOMIC DNA]</scope>
    <source>
        <strain evidence="2 3">BLCC-M154</strain>
    </source>
</reference>
<dbReference type="Pfam" id="PF26355">
    <property type="entry name" value="HTH_VMAP-M9"/>
    <property type="match status" value="1"/>
</dbReference>
<gene>
    <name evidence="2" type="ORF">PMG71_14950</name>
</gene>
<dbReference type="EMBL" id="JAQOSP010000100">
    <property type="protein sequence ID" value="MDJ1170728.1"/>
    <property type="molecule type" value="Genomic_DNA"/>
</dbReference>
<evidence type="ECO:0000313" key="3">
    <source>
        <dbReference type="Proteomes" id="UP001235303"/>
    </source>
</evidence>
<name>A0ABT7AUY9_9CYAN</name>